<protein>
    <submittedName>
        <fullName evidence="2">Transcriptional regulatory domain protein</fullName>
    </submittedName>
</protein>
<comment type="caution">
    <text evidence="2">The sequence shown here is derived from an EMBL/GenBank/DDBJ whole genome shotgun (WGS) entry which is preliminary data.</text>
</comment>
<reference evidence="2 3" key="1">
    <citation type="submission" date="2013-12" db="EMBL/GenBank/DDBJ databases">
        <authorList>
            <person name="Brown-Elliot B."/>
            <person name="Wallace R."/>
            <person name="Lenaerts A."/>
            <person name="Ordway D."/>
            <person name="DeGroote M.A."/>
            <person name="Parker T."/>
            <person name="Sizemore C."/>
            <person name="Tallon L.J."/>
            <person name="Sadzewicz L.K."/>
            <person name="Sengamalay N."/>
            <person name="Fraser C.M."/>
            <person name="Hine E."/>
            <person name="Shefchek K.A."/>
            <person name="Das S.P."/>
            <person name="Tettelin H."/>
        </authorList>
    </citation>
    <scope>NUCLEOTIDE SEQUENCE [LARGE SCALE GENOMIC DNA]</scope>
    <source>
        <strain evidence="2 3">662</strain>
    </source>
</reference>
<name>X7XP90_MYCKA</name>
<feature type="region of interest" description="Disordered" evidence="1">
    <location>
        <begin position="241"/>
        <end position="260"/>
    </location>
</feature>
<evidence type="ECO:0000313" key="3">
    <source>
        <dbReference type="Proteomes" id="UP000020561"/>
    </source>
</evidence>
<feature type="region of interest" description="Disordered" evidence="1">
    <location>
        <begin position="79"/>
        <end position="105"/>
    </location>
</feature>
<dbReference type="InterPro" id="IPR036271">
    <property type="entry name" value="Tet_transcr_reg_TetR-rel_C_sf"/>
</dbReference>
<gene>
    <name evidence="2" type="ORF">I545_6910</name>
</gene>
<evidence type="ECO:0000313" key="2">
    <source>
        <dbReference type="EMBL" id="ETZ96648.1"/>
    </source>
</evidence>
<dbReference type="PATRIC" id="fig|1299326.3.peg.6630"/>
<feature type="compositionally biased region" description="Gly residues" evidence="1">
    <location>
        <begin position="251"/>
        <end position="260"/>
    </location>
</feature>
<sequence>MRQWALGFRDEANERAQSVTRHGLSNRERAYEAAAAHWQTYRNRLAEMISVSQLAMVNDDSAQYWSEIWRDTTLFHHRNGPSAPSRKGFAPTTTPSLVRRGDRGHVQPVLLPPAQRCPCQRTRRPGPAFVPWPTSTTGPIYGEEFTELANSARRIRSGLPSPTAGTRRCWRTPVARASTTTSPEPNLRWRMIATHYQIDFSEHYLAEYMATRGVAFLGWNTRFRGFESNFSARTTHWSTSASGVRWPARGQGRGNGDITG</sequence>
<evidence type="ECO:0000256" key="1">
    <source>
        <dbReference type="SAM" id="MobiDB-lite"/>
    </source>
</evidence>
<dbReference type="EMBL" id="JAOA01000040">
    <property type="protein sequence ID" value="ETZ96648.1"/>
    <property type="molecule type" value="Genomic_DNA"/>
</dbReference>
<proteinExistence type="predicted"/>
<dbReference type="AlphaFoldDB" id="X7XP90"/>
<organism evidence="2 3">
    <name type="scientific">Mycobacterium kansasii 662</name>
    <dbReference type="NCBI Taxonomy" id="1299326"/>
    <lineage>
        <taxon>Bacteria</taxon>
        <taxon>Bacillati</taxon>
        <taxon>Actinomycetota</taxon>
        <taxon>Actinomycetes</taxon>
        <taxon>Mycobacteriales</taxon>
        <taxon>Mycobacteriaceae</taxon>
        <taxon>Mycobacterium</taxon>
    </lineage>
</organism>
<dbReference type="SUPFAM" id="SSF48498">
    <property type="entry name" value="Tetracyclin repressor-like, C-terminal domain"/>
    <property type="match status" value="1"/>
</dbReference>
<dbReference type="Proteomes" id="UP000020561">
    <property type="component" value="Unassembled WGS sequence"/>
</dbReference>
<accession>X7XP90</accession>